<dbReference type="InterPro" id="IPR015996">
    <property type="entry name" value="UCP028451"/>
</dbReference>
<dbReference type="RefSeq" id="WP_194446957.1">
    <property type="nucleotide sequence ID" value="NZ_CP063849.1"/>
</dbReference>
<proteinExistence type="predicted"/>
<dbReference type="PANTHER" id="PTHR36452:SF1">
    <property type="entry name" value="DUF2461 DOMAIN-CONTAINING PROTEIN"/>
    <property type="match status" value="1"/>
</dbReference>
<dbReference type="KEGG" id="pfer:IRI77_20865"/>
<accession>A0A7S7NKJ8</accession>
<dbReference type="Proteomes" id="UP000593892">
    <property type="component" value="Chromosome"/>
</dbReference>
<dbReference type="NCBIfam" id="TIGR02453">
    <property type="entry name" value="TIGR02453 family protein"/>
    <property type="match status" value="1"/>
</dbReference>
<evidence type="ECO:0000313" key="2">
    <source>
        <dbReference type="Proteomes" id="UP000593892"/>
    </source>
</evidence>
<dbReference type="Pfam" id="PF09365">
    <property type="entry name" value="DUF2461"/>
    <property type="match status" value="1"/>
</dbReference>
<reference evidence="1 2" key="1">
    <citation type="submission" date="2020-10" db="EMBL/GenBank/DDBJ databases">
        <title>Complete genome sequence of Paludibaculum fermentans P105T, a facultatively anaerobic acidobacterium capable of dissimilatory Fe(III) reduction.</title>
        <authorList>
            <person name="Dedysh S.N."/>
            <person name="Beletsky A.V."/>
            <person name="Kulichevskaya I.S."/>
            <person name="Mardanov A.V."/>
            <person name="Ravin N.V."/>
        </authorList>
    </citation>
    <scope>NUCLEOTIDE SEQUENCE [LARGE SCALE GENOMIC DNA]</scope>
    <source>
        <strain evidence="1 2">P105</strain>
    </source>
</reference>
<dbReference type="PANTHER" id="PTHR36452">
    <property type="entry name" value="CHROMOSOME 12, WHOLE GENOME SHOTGUN SEQUENCE"/>
    <property type="match status" value="1"/>
</dbReference>
<dbReference type="PIRSF" id="PIRSF028451">
    <property type="entry name" value="UCP028451"/>
    <property type="match status" value="1"/>
</dbReference>
<organism evidence="1 2">
    <name type="scientific">Paludibaculum fermentans</name>
    <dbReference type="NCBI Taxonomy" id="1473598"/>
    <lineage>
        <taxon>Bacteria</taxon>
        <taxon>Pseudomonadati</taxon>
        <taxon>Acidobacteriota</taxon>
        <taxon>Terriglobia</taxon>
        <taxon>Bryobacterales</taxon>
        <taxon>Bryobacteraceae</taxon>
        <taxon>Paludibaculum</taxon>
    </lineage>
</organism>
<evidence type="ECO:0000313" key="1">
    <source>
        <dbReference type="EMBL" id="QOY85287.1"/>
    </source>
</evidence>
<dbReference type="AlphaFoldDB" id="A0A7S7NKJ8"/>
<keyword evidence="2" id="KW-1185">Reference proteome</keyword>
<sequence>MRASFAGMPKESIKFLRDLEKNNNRDWFEANRTTYLEKVKAPLEALVTAVGAEMTKFAPEAATAPGKAIYRIYRDTRFSSDKTPYKTHLAASFYRNDLGKHIAGGFYFEISHKYVGFAGGVYMPEAENLRLIRVHIMDNFKRFQKLLADKKLADMEALKGDSLSRPPKGFPADHPTIEWLKRKQFFYWRELPPELATSPELLGEICARFKAMAPMISFLNEPLLSMKQKRAPLETGWI</sequence>
<dbReference type="EMBL" id="CP063849">
    <property type="protein sequence ID" value="QOY85287.1"/>
    <property type="molecule type" value="Genomic_DNA"/>
</dbReference>
<name>A0A7S7NKJ8_PALFE</name>
<protein>
    <submittedName>
        <fullName evidence="1">DUF2461 domain-containing protein</fullName>
    </submittedName>
</protein>
<dbReference type="InterPro" id="IPR012808">
    <property type="entry name" value="CHP02453"/>
</dbReference>
<gene>
    <name evidence="1" type="ORF">IRI77_20865</name>
</gene>